<dbReference type="PANTHER" id="PTHR21505">
    <property type="entry name" value="MADF DOMAIN-CONTAINING PROTEIN-RELATED"/>
    <property type="match status" value="1"/>
</dbReference>
<dbReference type="Pfam" id="PF10545">
    <property type="entry name" value="MADF_DNA_bdg"/>
    <property type="match status" value="1"/>
</dbReference>
<protein>
    <submittedName>
        <fullName evidence="3">Uncharacterized protein LOC106061042</fullName>
    </submittedName>
</protein>
<accession>A0A9U8E6C9</accession>
<organism evidence="2 3">
    <name type="scientific">Biomphalaria glabrata</name>
    <name type="common">Bloodfluke planorb</name>
    <name type="synonym">Freshwater snail</name>
    <dbReference type="NCBI Taxonomy" id="6526"/>
    <lineage>
        <taxon>Eukaryota</taxon>
        <taxon>Metazoa</taxon>
        <taxon>Spiralia</taxon>
        <taxon>Lophotrochozoa</taxon>
        <taxon>Mollusca</taxon>
        <taxon>Gastropoda</taxon>
        <taxon>Heterobranchia</taxon>
        <taxon>Euthyneura</taxon>
        <taxon>Panpulmonata</taxon>
        <taxon>Hygrophila</taxon>
        <taxon>Lymnaeoidea</taxon>
        <taxon>Planorbidae</taxon>
        <taxon>Biomphalaria</taxon>
    </lineage>
</organism>
<name>A0A9U8E6C9_BIOGL</name>
<evidence type="ECO:0000313" key="2">
    <source>
        <dbReference type="Proteomes" id="UP001165740"/>
    </source>
</evidence>
<dbReference type="Proteomes" id="UP001165740">
    <property type="component" value="Chromosome 9"/>
</dbReference>
<dbReference type="PROSITE" id="PS51029">
    <property type="entry name" value="MADF"/>
    <property type="match status" value="1"/>
</dbReference>
<evidence type="ECO:0000259" key="1">
    <source>
        <dbReference type="PROSITE" id="PS51029"/>
    </source>
</evidence>
<dbReference type="GeneID" id="106061042"/>
<evidence type="ECO:0000313" key="3">
    <source>
        <dbReference type="RefSeq" id="XP_013074555.2"/>
    </source>
</evidence>
<dbReference type="AlphaFoldDB" id="A0A9U8E6C9"/>
<reference evidence="3" key="1">
    <citation type="submission" date="2025-08" db="UniProtKB">
        <authorList>
            <consortium name="RefSeq"/>
        </authorList>
    </citation>
    <scope>IDENTIFICATION</scope>
</reference>
<gene>
    <name evidence="3" type="primary">LOC106061042</name>
</gene>
<proteinExistence type="predicted"/>
<dbReference type="RefSeq" id="XP_013074555.2">
    <property type="nucleotide sequence ID" value="XM_013219101.2"/>
</dbReference>
<sequence>MSQLNWTRMESLHLIEAYRKSMLWHSEHGLHLNKISKEELWREVGSAVQKPVRECKKKMEYLLSGMRREKMKFKRSQENGDELPYKSSWFAFESLKFLWEKEKYSLSSLEHDKSTSDFEKDHETDTKIGCLEAPPPAPPPVPLGMTRKKRKKLMPRVHLQEKSQRIEASAFLPCVQQDECYHFGNLVAFKLRAYDDNIRCAIQNDIMNIFLRANQGFYKDIFSSPAQDCTSSLSSSAFHVCPTSDLSSNSGAYQSPMQLTLVKEEKSDSSLSS</sequence>
<keyword evidence="2" id="KW-1185">Reference proteome</keyword>
<dbReference type="PANTHER" id="PTHR21505:SF15">
    <property type="entry name" value="RE18252P"/>
    <property type="match status" value="1"/>
</dbReference>
<dbReference type="SMART" id="SM00595">
    <property type="entry name" value="MADF"/>
    <property type="match status" value="1"/>
</dbReference>
<feature type="domain" description="MADF" evidence="1">
    <location>
        <begin position="12"/>
        <end position="103"/>
    </location>
</feature>
<dbReference type="OrthoDB" id="6075288at2759"/>
<dbReference type="InterPro" id="IPR006578">
    <property type="entry name" value="MADF-dom"/>
</dbReference>
<dbReference type="KEGG" id="bgt:106061042"/>
<dbReference type="OMA" id="DECFHFG"/>